<name>A0A2V0PIA9_9CHLO</name>
<dbReference type="Pfam" id="PF18289">
    <property type="entry name" value="HU-CCDC81_euk_2"/>
    <property type="match status" value="1"/>
</dbReference>
<evidence type="ECO:0000259" key="3">
    <source>
        <dbReference type="Pfam" id="PF18289"/>
    </source>
</evidence>
<feature type="region of interest" description="Disordered" evidence="1">
    <location>
        <begin position="561"/>
        <end position="584"/>
    </location>
</feature>
<feature type="domain" description="CCDC81 HU" evidence="3">
    <location>
        <begin position="110"/>
        <end position="182"/>
    </location>
</feature>
<gene>
    <name evidence="4" type="ORF">Rsub_11168</name>
</gene>
<dbReference type="Pfam" id="PF14908">
    <property type="entry name" value="HU-CCDC81_euk_1"/>
    <property type="match status" value="1"/>
</dbReference>
<dbReference type="Proteomes" id="UP000247498">
    <property type="component" value="Unassembled WGS sequence"/>
</dbReference>
<protein>
    <recommendedName>
        <fullName evidence="6">CCDC81 HU domain-containing protein</fullName>
    </recommendedName>
</protein>
<feature type="domain" description="CCDC81 HU" evidence="2">
    <location>
        <begin position="24"/>
        <end position="74"/>
    </location>
</feature>
<feature type="region of interest" description="Disordered" evidence="1">
    <location>
        <begin position="422"/>
        <end position="446"/>
    </location>
</feature>
<feature type="region of interest" description="Disordered" evidence="1">
    <location>
        <begin position="353"/>
        <end position="406"/>
    </location>
</feature>
<dbReference type="InterPro" id="IPR040673">
    <property type="entry name" value="CCDC81_HU_dom_2"/>
</dbReference>
<evidence type="ECO:0000313" key="5">
    <source>
        <dbReference type="Proteomes" id="UP000247498"/>
    </source>
</evidence>
<reference evidence="4 5" key="1">
    <citation type="journal article" date="2018" name="Sci. Rep.">
        <title>Raphidocelis subcapitata (=Pseudokirchneriella subcapitata) provides an insight into genome evolution and environmental adaptations in the Sphaeropleales.</title>
        <authorList>
            <person name="Suzuki S."/>
            <person name="Yamaguchi H."/>
            <person name="Nakajima N."/>
            <person name="Kawachi M."/>
        </authorList>
    </citation>
    <scope>NUCLEOTIDE SEQUENCE [LARGE SCALE GENOMIC DNA]</scope>
    <source>
        <strain evidence="4 5">NIES-35</strain>
    </source>
</reference>
<keyword evidence="5" id="KW-1185">Reference proteome</keyword>
<feature type="compositionally biased region" description="Gly residues" evidence="1">
    <location>
        <begin position="561"/>
        <end position="571"/>
    </location>
</feature>
<evidence type="ECO:0000313" key="4">
    <source>
        <dbReference type="EMBL" id="GBF98762.1"/>
    </source>
</evidence>
<dbReference type="InParanoid" id="A0A2V0PIA9"/>
<proteinExistence type="predicted"/>
<evidence type="ECO:0000256" key="1">
    <source>
        <dbReference type="SAM" id="MobiDB-lite"/>
    </source>
</evidence>
<dbReference type="OrthoDB" id="125906at2759"/>
<dbReference type="PANTHER" id="PTHR14362">
    <property type="entry name" value="COILED-COIL DOMAIN-CONTAINING PROTEIN 81"/>
    <property type="match status" value="1"/>
</dbReference>
<accession>A0A2V0PIA9</accession>
<dbReference type="InterPro" id="IPR026295">
    <property type="entry name" value="CCD81"/>
</dbReference>
<dbReference type="EMBL" id="BDRX01000134">
    <property type="protein sequence ID" value="GBF98762.1"/>
    <property type="molecule type" value="Genomic_DNA"/>
</dbReference>
<feature type="compositionally biased region" description="Pro residues" evidence="1">
    <location>
        <begin position="429"/>
        <end position="440"/>
    </location>
</feature>
<feature type="compositionally biased region" description="Low complexity" evidence="1">
    <location>
        <begin position="572"/>
        <end position="584"/>
    </location>
</feature>
<dbReference type="AlphaFoldDB" id="A0A2V0PIA9"/>
<feature type="region of interest" description="Disordered" evidence="1">
    <location>
        <begin position="205"/>
        <end position="234"/>
    </location>
</feature>
<feature type="compositionally biased region" description="Pro residues" evidence="1">
    <location>
        <begin position="386"/>
        <end position="396"/>
    </location>
</feature>
<dbReference type="InterPro" id="IPR028034">
    <property type="entry name" value="HU-CCDC81"/>
</dbReference>
<organism evidence="4 5">
    <name type="scientific">Raphidocelis subcapitata</name>
    <dbReference type="NCBI Taxonomy" id="307507"/>
    <lineage>
        <taxon>Eukaryota</taxon>
        <taxon>Viridiplantae</taxon>
        <taxon>Chlorophyta</taxon>
        <taxon>core chlorophytes</taxon>
        <taxon>Chlorophyceae</taxon>
        <taxon>CS clade</taxon>
        <taxon>Sphaeropleales</taxon>
        <taxon>Selenastraceae</taxon>
        <taxon>Raphidocelis</taxon>
    </lineage>
</organism>
<sequence>MASALFRSSYPYDNDRLLVDAANNVYAIRNQITPRGVRALWASLCSYVNSSLRLKKGVLLPGLGVFVVGQALEDRYAAFKRYRPGFSLLEGRFGGVSQERGRFRLLNRTPVVQLHYQALAAAAGTHRAVAQRVVAEMMARAAEHIVAGHALQLDFPGVGVLQRNRAGRVEFSFDPALVQAMELGVPPESPGGGVADLPEIFPDDCGSRPVSHAGPAPAQPQPQPQPAGGLAAAAAAAWPPAPRAQVLQPRGIHPAELACGVPVVAVGSAGERFGEALQQLLALCRAADRARSGAVARAQLEAWLRRECGEVLRAVDAATLLDLLAAHTHGTTGRFVHYLTFVQDLEMALLGRAAPQPSRPASPQPLAAQPQPQPQPQPQVAVFSAPSPPPQLPPSPQGEGQRWGLEGLSGDDLIRREQEMPLPWGARPASPPGAGAPPRPSTAGAGALNHYLQNNMSPRNRADYDAFNRYHFGRLRQERDRRAVTPKVGEEPLNRDEVAALRADLRSPEAAAGIRELAGRSPERCPSNKLDHVAEMLGPRPRARQQLLYCAPIAAFGAGRGSGAAGGGGADQGVPPAGGLDVGY</sequence>
<comment type="caution">
    <text evidence="4">The sequence shown here is derived from an EMBL/GenBank/DDBJ whole genome shotgun (WGS) entry which is preliminary data.</text>
</comment>
<evidence type="ECO:0008006" key="6">
    <source>
        <dbReference type="Google" id="ProtNLM"/>
    </source>
</evidence>
<evidence type="ECO:0000259" key="2">
    <source>
        <dbReference type="Pfam" id="PF14908"/>
    </source>
</evidence>
<dbReference type="GO" id="GO:0005815">
    <property type="term" value="C:microtubule organizing center"/>
    <property type="evidence" value="ECO:0007669"/>
    <property type="project" value="TreeGrafter"/>
</dbReference>
<dbReference type="PANTHER" id="PTHR14362:SF2">
    <property type="entry name" value="COILED-COIL DOMAIN-CONTAINING PROTEIN 81"/>
    <property type="match status" value="1"/>
</dbReference>